<evidence type="ECO:0008006" key="4">
    <source>
        <dbReference type="Google" id="ProtNLM"/>
    </source>
</evidence>
<dbReference type="Proteomes" id="UP001221189">
    <property type="component" value="Unassembled WGS sequence"/>
</dbReference>
<proteinExistence type="predicted"/>
<protein>
    <recommendedName>
        <fullName evidence="4">SPOR domain-containing protein</fullName>
    </recommendedName>
</protein>
<evidence type="ECO:0000313" key="3">
    <source>
        <dbReference type="Proteomes" id="UP001221189"/>
    </source>
</evidence>
<organism evidence="2 3">
    <name type="scientific">Roseateles albus</name>
    <dbReference type="NCBI Taxonomy" id="2987525"/>
    <lineage>
        <taxon>Bacteria</taxon>
        <taxon>Pseudomonadati</taxon>
        <taxon>Pseudomonadota</taxon>
        <taxon>Betaproteobacteria</taxon>
        <taxon>Burkholderiales</taxon>
        <taxon>Sphaerotilaceae</taxon>
        <taxon>Roseateles</taxon>
    </lineage>
</organism>
<feature type="chain" id="PRO_5045722129" description="SPOR domain-containing protein" evidence="1">
    <location>
        <begin position="24"/>
        <end position="125"/>
    </location>
</feature>
<feature type="signal peptide" evidence="1">
    <location>
        <begin position="1"/>
        <end position="23"/>
    </location>
</feature>
<comment type="caution">
    <text evidence="2">The sequence shown here is derived from an EMBL/GenBank/DDBJ whole genome shotgun (WGS) entry which is preliminary data.</text>
</comment>
<reference evidence="2 3" key="1">
    <citation type="submission" date="2022-10" db="EMBL/GenBank/DDBJ databases">
        <title>Paucibacter sp. hw1 Genome sequencing.</title>
        <authorList>
            <person name="Park S."/>
        </authorList>
    </citation>
    <scope>NUCLEOTIDE SEQUENCE [LARGE SCALE GENOMIC DNA]</scope>
    <source>
        <strain evidence="3">hw1</strain>
    </source>
</reference>
<evidence type="ECO:0000256" key="1">
    <source>
        <dbReference type="SAM" id="SignalP"/>
    </source>
</evidence>
<keyword evidence="3" id="KW-1185">Reference proteome</keyword>
<dbReference type="RefSeq" id="WP_273600003.1">
    <property type="nucleotide sequence ID" value="NZ_JAQQXT010000004.1"/>
</dbReference>
<keyword evidence="1" id="KW-0732">Signal</keyword>
<name>A0ABT5KCQ2_9BURK</name>
<dbReference type="EMBL" id="JAQQXT010000004">
    <property type="protein sequence ID" value="MDC8771718.1"/>
    <property type="molecule type" value="Genomic_DNA"/>
</dbReference>
<evidence type="ECO:0000313" key="2">
    <source>
        <dbReference type="EMBL" id="MDC8771718.1"/>
    </source>
</evidence>
<gene>
    <name evidence="2" type="ORF">PRZ03_09075</name>
</gene>
<sequence length="125" mass="13340">MRIFVQAVTVVALLAFLGQSAVAADWSFCGAATAPGKPAEFEIEFTMFTEANITQFLASAKDNGFSTKVQRIESSGEKARWVVVATLESLPPAGNVTKRLDAVLSAIPPAAQKYSCSVRQSVKTQ</sequence>
<accession>A0ABT5KCQ2</accession>